<evidence type="ECO:0000259" key="7">
    <source>
        <dbReference type="Pfam" id="PF02687"/>
    </source>
</evidence>
<dbReference type="OrthoDB" id="5933722at2"/>
<evidence type="ECO:0008006" key="11">
    <source>
        <dbReference type="Google" id="ProtNLM"/>
    </source>
</evidence>
<evidence type="ECO:0000256" key="6">
    <source>
        <dbReference type="SAM" id="Phobius"/>
    </source>
</evidence>
<feature type="domain" description="MacB-like periplasmic core" evidence="8">
    <location>
        <begin position="20"/>
        <end position="246"/>
    </location>
</feature>
<evidence type="ECO:0000256" key="1">
    <source>
        <dbReference type="ARBA" id="ARBA00004651"/>
    </source>
</evidence>
<evidence type="ECO:0000313" key="10">
    <source>
        <dbReference type="Proteomes" id="UP000249873"/>
    </source>
</evidence>
<evidence type="ECO:0000259" key="8">
    <source>
        <dbReference type="Pfam" id="PF12704"/>
    </source>
</evidence>
<dbReference type="PANTHER" id="PTHR30572">
    <property type="entry name" value="MEMBRANE COMPONENT OF TRANSPORTER-RELATED"/>
    <property type="match status" value="1"/>
</dbReference>
<organism evidence="9 10">
    <name type="scientific">Arcticibacterium luteifluviistationis</name>
    <dbReference type="NCBI Taxonomy" id="1784714"/>
    <lineage>
        <taxon>Bacteria</taxon>
        <taxon>Pseudomonadati</taxon>
        <taxon>Bacteroidota</taxon>
        <taxon>Cytophagia</taxon>
        <taxon>Cytophagales</taxon>
        <taxon>Leadbetterellaceae</taxon>
        <taxon>Arcticibacterium</taxon>
    </lineage>
</organism>
<reference evidence="9 10" key="1">
    <citation type="submission" date="2018-05" db="EMBL/GenBank/DDBJ databases">
        <title>Complete genome sequence of Arcticibacterium luteifluviistationis SM1504T, a cytophagaceae bacterium isolated from Arctic surface seawater.</title>
        <authorList>
            <person name="Li Y."/>
            <person name="Qin Q.-L."/>
        </authorList>
    </citation>
    <scope>NUCLEOTIDE SEQUENCE [LARGE SCALE GENOMIC DNA]</scope>
    <source>
        <strain evidence="9 10">SM1504</strain>
    </source>
</reference>
<feature type="transmembrane region" description="Helical" evidence="6">
    <location>
        <begin position="329"/>
        <end position="353"/>
    </location>
</feature>
<keyword evidence="2" id="KW-1003">Cell membrane</keyword>
<feature type="domain" description="MacB-like periplasmic core" evidence="8">
    <location>
        <begin position="431"/>
        <end position="617"/>
    </location>
</feature>
<feature type="transmembrane region" description="Helical" evidence="6">
    <location>
        <begin position="677"/>
        <end position="699"/>
    </location>
</feature>
<feature type="transmembrane region" description="Helical" evidence="6">
    <location>
        <begin position="286"/>
        <end position="308"/>
    </location>
</feature>
<accession>A0A2Z4GET9</accession>
<feature type="transmembrane region" description="Helical" evidence="6">
    <location>
        <begin position="373"/>
        <end position="401"/>
    </location>
</feature>
<dbReference type="KEGG" id="als:DJ013_16225"/>
<feature type="transmembrane region" description="Helical" evidence="6">
    <location>
        <begin position="720"/>
        <end position="742"/>
    </location>
</feature>
<gene>
    <name evidence="9" type="ORF">DJ013_16225</name>
</gene>
<comment type="subcellular location">
    <subcellularLocation>
        <location evidence="1">Cell membrane</location>
        <topology evidence="1">Multi-pass membrane protein</topology>
    </subcellularLocation>
</comment>
<feature type="transmembrane region" description="Helical" evidence="6">
    <location>
        <begin position="21"/>
        <end position="42"/>
    </location>
</feature>
<dbReference type="InterPro" id="IPR050250">
    <property type="entry name" value="Macrolide_Exporter_MacB"/>
</dbReference>
<dbReference type="AlphaFoldDB" id="A0A2Z4GET9"/>
<protein>
    <recommendedName>
        <fullName evidence="11">ABC transporter permease</fullName>
    </recommendedName>
</protein>
<keyword evidence="10" id="KW-1185">Reference proteome</keyword>
<evidence type="ECO:0000256" key="2">
    <source>
        <dbReference type="ARBA" id="ARBA00022475"/>
    </source>
</evidence>
<dbReference type="GO" id="GO:0005886">
    <property type="term" value="C:plasma membrane"/>
    <property type="evidence" value="ECO:0007669"/>
    <property type="project" value="UniProtKB-SubCell"/>
</dbReference>
<dbReference type="GO" id="GO:0022857">
    <property type="term" value="F:transmembrane transporter activity"/>
    <property type="evidence" value="ECO:0007669"/>
    <property type="project" value="TreeGrafter"/>
</dbReference>
<evidence type="ECO:0000313" key="9">
    <source>
        <dbReference type="EMBL" id="AWV99634.1"/>
    </source>
</evidence>
<evidence type="ECO:0000256" key="3">
    <source>
        <dbReference type="ARBA" id="ARBA00022692"/>
    </source>
</evidence>
<feature type="domain" description="ABC3 transporter permease C-terminal" evidence="7">
    <location>
        <begin position="288"/>
        <end position="402"/>
    </location>
</feature>
<dbReference type="Pfam" id="PF02687">
    <property type="entry name" value="FtsX"/>
    <property type="match status" value="2"/>
</dbReference>
<dbReference type="InterPro" id="IPR025857">
    <property type="entry name" value="MacB_PCD"/>
</dbReference>
<dbReference type="Proteomes" id="UP000249873">
    <property type="component" value="Chromosome"/>
</dbReference>
<keyword evidence="5 6" id="KW-0472">Membrane</keyword>
<evidence type="ECO:0000256" key="5">
    <source>
        <dbReference type="ARBA" id="ARBA00023136"/>
    </source>
</evidence>
<dbReference type="InterPro" id="IPR003838">
    <property type="entry name" value="ABC3_permease_C"/>
</dbReference>
<dbReference type="RefSeq" id="WP_111373002.1">
    <property type="nucleotide sequence ID" value="NZ_CP029480.1"/>
</dbReference>
<keyword evidence="4 6" id="KW-1133">Transmembrane helix</keyword>
<feature type="transmembrane region" description="Helical" evidence="6">
    <location>
        <begin position="762"/>
        <end position="780"/>
    </location>
</feature>
<dbReference type="EMBL" id="CP029480">
    <property type="protein sequence ID" value="AWV99634.1"/>
    <property type="molecule type" value="Genomic_DNA"/>
</dbReference>
<evidence type="ECO:0000256" key="4">
    <source>
        <dbReference type="ARBA" id="ARBA00022989"/>
    </source>
</evidence>
<dbReference type="Pfam" id="PF12704">
    <property type="entry name" value="MacB_PCD"/>
    <property type="match status" value="2"/>
</dbReference>
<feature type="transmembrane region" description="Helical" evidence="6">
    <location>
        <begin position="422"/>
        <end position="444"/>
    </location>
</feature>
<sequence length="796" mass="89966">MLQNYFKTAWRNLIRKRSFSFMMFIGLSVGLAFSFIISSYVWSELQVNQNLKNIDRQFLLKSEWQHEGRSPDFVSPAPLAEALKKQYPHLVANAYTYDGVGVTFQHEDIVHTESVQLGDNILEMYGLELSQGNPKTALKDPYSMVISEKMALKYFGKTDVLNQTLQVESFSGERRPFRISGVLAKAPFNSVLQLINEELPVLMSKESLRYFGRFESINQWQNLFAVNNIELAKGISPAQLEKPIKDLLQANTSADISENLSIKLADYKSLYLTDKNGFVQKNINTLLAIALVMLLIGIINFVNISLGASSNRLKEIGIRKTLGSNRKQLVFQLLLESCLLSFIAFIIGLIIYQSGRNYYAEILEKPLVSLFQINIAFFGFAFLFSLLIGILATLFPALIVSKLHVVLAVKNRFQSISGQTNLRRFLIGVQFAMALFVGFGALVVDQQINYFFEKDLGFSQQQMVYLTMPRDWSPKGISKMKTIRTEFENLPEVEKGSISYEIPDGKVGMRTGIKNGESPQVFAEILQTDEAYSDAYNLKLLAGRYHNAGSEPSNHIVINQTAAKNLGFDTPESALNQTIYLETFQSDFEIIGVLSDFHFASFHQKIGPLVFTNINNSNIYRYLSLRLGASDFGEAKKAIETKWQSVFPNSPFIYQSQEANLANLYSSEIRLKKASRLATILALILVSLGVLGTLSLNVSKRLKELSLRRVLGANFVSVNWLLIKEFVFILLVALFFTIPFTYYLLGDWLQNYAFRISMPVQSFVLVVISFLSIIITLAVFQINKALRLNPVEHLKE</sequence>
<name>A0A2Z4GET9_9BACT</name>
<feature type="domain" description="ABC3 transporter permease C-terminal" evidence="7">
    <location>
        <begin position="678"/>
        <end position="790"/>
    </location>
</feature>
<keyword evidence="3 6" id="KW-0812">Transmembrane</keyword>
<proteinExistence type="predicted"/>
<dbReference type="PANTHER" id="PTHR30572:SF18">
    <property type="entry name" value="ABC-TYPE MACROLIDE FAMILY EXPORT SYSTEM PERMEASE COMPONENT 2"/>
    <property type="match status" value="1"/>
</dbReference>